<feature type="region of interest" description="Disordered" evidence="1">
    <location>
        <begin position="318"/>
        <end position="389"/>
    </location>
</feature>
<proteinExistence type="predicted"/>
<feature type="compositionally biased region" description="Polar residues" evidence="1">
    <location>
        <begin position="78"/>
        <end position="90"/>
    </location>
</feature>
<evidence type="ECO:0000256" key="1">
    <source>
        <dbReference type="SAM" id="MobiDB-lite"/>
    </source>
</evidence>
<feature type="region of interest" description="Disordered" evidence="1">
    <location>
        <begin position="401"/>
        <end position="433"/>
    </location>
</feature>
<dbReference type="AlphaFoldDB" id="A0A2G8RMR0"/>
<sequence>MSGPHLVEQASEVAPNAASAALPAEDAAASLRAAALLTLKSKRRKLTSSSDTPHIPRPFDPPPASVELDYGSEEPSAGQPSESPAPTVQLVQDAASEQGPMNVDDDQSREEGEISDSETAPPSPKSKSQPTSPKVAEQEKAAAQMPPPPLQPKIEPMSPSLSFAVPRTLVFPPEYPAPPTIVDENHIRPGLSLTQAQYELAKDTILDLLGWGVPPEYLVDSGLSREIIFYVFVELNLRLPKNLDITGLMPYMPPSATVHSVEPANVPPRLQQSDTTPSLSATAPPFIPGTSNGNGSTPSLTDMEQQRKAELLARKAVLASRKSRPQKSISRVSPPSPGPSVSSSSASKAVPTKTVDDFLNSIGPVGPSSNGTSPSTSAANPPPSFSVDAMDVDDEIPGLSGGLTTDYTPLARPAPTTRSPSASNMLSPKSPAPPTSVVFAISGRLTSMPPSTANNSNGTLLYGNDDDMDVVPGLFQMRSSWDDPASAGGRKAIKRPLAMDFDMDPGPSRLQARTDNYRPPVRRRTTGFAGITQRRCIIDLSDSEEEEDEATLQDVPSRAESRGPKAITPQPSVAPTLRVNTPTTPLTTPAALLEKEEQIRRMRELIAQREESKLKKLALASRGTVSLDVRTNGSVAIKQEEEDSASARSLEPSRSSSWSTPEIPSNGRGSQSQDERTVLNNLLPRETYGDATVVESDDTGEQSESAEVDVIGSCPETSAQVDAIDNADDEQMPDETPVFVTYRSLLDSHPLLRAHSRQDSAPLPSSAPVAGSSVHANSVADIDLKPLKQIAVLKYLSDPQGRVCQYDISGECRDKDCENIHLSRLSTVEPSGTSASALPHVANLFIACPPISSHPLSLSSPSPPADICPAPLQTRTLRNSCAPRSRPPSASARKSS</sequence>
<dbReference type="Proteomes" id="UP000230002">
    <property type="component" value="Unassembled WGS sequence"/>
</dbReference>
<evidence type="ECO:0000313" key="2">
    <source>
        <dbReference type="EMBL" id="PIL22807.1"/>
    </source>
</evidence>
<feature type="compositionally biased region" description="Acidic residues" evidence="1">
    <location>
        <begin position="103"/>
        <end position="116"/>
    </location>
</feature>
<evidence type="ECO:0000313" key="3">
    <source>
        <dbReference type="Proteomes" id="UP000230002"/>
    </source>
</evidence>
<dbReference type="STRING" id="1077348.A0A2G8RMR0"/>
<feature type="compositionally biased region" description="Acidic residues" evidence="1">
    <location>
        <begin position="695"/>
        <end position="707"/>
    </location>
</feature>
<feature type="compositionally biased region" description="Polar residues" evidence="1">
    <location>
        <begin position="289"/>
        <end position="303"/>
    </location>
</feature>
<feature type="compositionally biased region" description="Pro residues" evidence="1">
    <location>
        <begin position="55"/>
        <end position="64"/>
    </location>
</feature>
<feature type="region of interest" description="Disordered" evidence="1">
    <location>
        <begin position="42"/>
        <end position="158"/>
    </location>
</feature>
<name>A0A2G8RMR0_9APHY</name>
<dbReference type="OrthoDB" id="3270652at2759"/>
<feature type="region of interest" description="Disordered" evidence="1">
    <location>
        <begin position="541"/>
        <end position="585"/>
    </location>
</feature>
<feature type="region of interest" description="Disordered" evidence="1">
    <location>
        <begin position="1"/>
        <end position="25"/>
    </location>
</feature>
<feature type="compositionally biased region" description="Low complexity" evidence="1">
    <location>
        <begin position="880"/>
        <end position="896"/>
    </location>
</feature>
<comment type="caution">
    <text evidence="2">The sequence shown here is derived from an EMBL/GenBank/DDBJ whole genome shotgun (WGS) entry which is preliminary data.</text>
</comment>
<reference evidence="2 3" key="1">
    <citation type="journal article" date="2015" name="Sci. Rep.">
        <title>Chromosome-level genome map provides insights into diverse defense mechanisms in the medicinal fungus Ganoderma sinense.</title>
        <authorList>
            <person name="Zhu Y."/>
            <person name="Xu J."/>
            <person name="Sun C."/>
            <person name="Zhou S."/>
            <person name="Xu H."/>
            <person name="Nelson D.R."/>
            <person name="Qian J."/>
            <person name="Song J."/>
            <person name="Luo H."/>
            <person name="Xiang L."/>
            <person name="Li Y."/>
            <person name="Xu Z."/>
            <person name="Ji A."/>
            <person name="Wang L."/>
            <person name="Lu S."/>
            <person name="Hayward A."/>
            <person name="Sun W."/>
            <person name="Li X."/>
            <person name="Schwartz D.C."/>
            <person name="Wang Y."/>
            <person name="Chen S."/>
        </authorList>
    </citation>
    <scope>NUCLEOTIDE SEQUENCE [LARGE SCALE GENOMIC DNA]</scope>
    <source>
        <strain evidence="2 3">ZZ0214-1</strain>
    </source>
</reference>
<dbReference type="EMBL" id="AYKW01000069">
    <property type="protein sequence ID" value="PIL22807.1"/>
    <property type="molecule type" value="Genomic_DNA"/>
</dbReference>
<feature type="region of interest" description="Disordered" evidence="1">
    <location>
        <begin position="857"/>
        <end position="896"/>
    </location>
</feature>
<gene>
    <name evidence="2" type="ORF">GSI_15502</name>
</gene>
<feature type="compositionally biased region" description="Polar residues" evidence="1">
    <location>
        <begin position="270"/>
        <end position="281"/>
    </location>
</feature>
<protein>
    <recommendedName>
        <fullName evidence="4">Zinc-finger domain-containing protein</fullName>
    </recommendedName>
</protein>
<feature type="compositionally biased region" description="Acidic residues" evidence="1">
    <location>
        <begin position="541"/>
        <end position="551"/>
    </location>
</feature>
<organism evidence="2 3">
    <name type="scientific">Ganoderma sinense ZZ0214-1</name>
    <dbReference type="NCBI Taxonomy" id="1077348"/>
    <lineage>
        <taxon>Eukaryota</taxon>
        <taxon>Fungi</taxon>
        <taxon>Dikarya</taxon>
        <taxon>Basidiomycota</taxon>
        <taxon>Agaricomycotina</taxon>
        <taxon>Agaricomycetes</taxon>
        <taxon>Polyporales</taxon>
        <taxon>Polyporaceae</taxon>
        <taxon>Ganoderma</taxon>
    </lineage>
</organism>
<feature type="compositionally biased region" description="Low complexity" evidence="1">
    <location>
        <begin position="125"/>
        <end position="134"/>
    </location>
</feature>
<feature type="compositionally biased region" description="Polar residues" evidence="1">
    <location>
        <begin position="416"/>
        <end position="427"/>
    </location>
</feature>
<accession>A0A2G8RMR0</accession>
<feature type="region of interest" description="Disordered" evidence="1">
    <location>
        <begin position="260"/>
        <end position="303"/>
    </location>
</feature>
<keyword evidence="3" id="KW-1185">Reference proteome</keyword>
<feature type="compositionally biased region" description="Low complexity" evidence="1">
    <location>
        <begin position="646"/>
        <end position="665"/>
    </location>
</feature>
<feature type="compositionally biased region" description="Low complexity" evidence="1">
    <location>
        <begin position="328"/>
        <end position="351"/>
    </location>
</feature>
<feature type="compositionally biased region" description="Low complexity" evidence="1">
    <location>
        <begin position="366"/>
        <end position="379"/>
    </location>
</feature>
<evidence type="ECO:0008006" key="4">
    <source>
        <dbReference type="Google" id="ProtNLM"/>
    </source>
</evidence>
<feature type="region of interest" description="Disordered" evidence="1">
    <location>
        <begin position="636"/>
        <end position="708"/>
    </location>
</feature>